<dbReference type="Proteomes" id="UP001233172">
    <property type="component" value="Unassembled WGS sequence"/>
</dbReference>
<name>A0AAD8C0S3_BIOPF</name>
<keyword evidence="11" id="KW-1185">Reference proteome</keyword>
<evidence type="ECO:0000256" key="5">
    <source>
        <dbReference type="ARBA" id="ARBA00023065"/>
    </source>
</evidence>
<evidence type="ECO:0000256" key="7">
    <source>
        <dbReference type="ARBA" id="ARBA00023310"/>
    </source>
</evidence>
<reference evidence="10" key="1">
    <citation type="journal article" date="2023" name="PLoS Negl. Trop. Dis.">
        <title>A genome sequence for Biomphalaria pfeifferi, the major vector snail for the human-infecting parasite Schistosoma mansoni.</title>
        <authorList>
            <person name="Bu L."/>
            <person name="Lu L."/>
            <person name="Laidemitt M.R."/>
            <person name="Zhang S.M."/>
            <person name="Mutuku M."/>
            <person name="Mkoji G."/>
            <person name="Steinauer M."/>
            <person name="Loker E.S."/>
        </authorList>
    </citation>
    <scope>NUCLEOTIDE SEQUENCE</scope>
    <source>
        <strain evidence="10">KasaAsao</strain>
    </source>
</reference>
<gene>
    <name evidence="10" type="ORF">Bpfe_006051</name>
</gene>
<dbReference type="SUPFAM" id="SSF47928">
    <property type="entry name" value="N-terminal domain of the delta subunit of the F1F0-ATP synthase"/>
    <property type="match status" value="1"/>
</dbReference>
<evidence type="ECO:0000313" key="10">
    <source>
        <dbReference type="EMBL" id="KAK0064392.1"/>
    </source>
</evidence>
<reference evidence="10" key="2">
    <citation type="submission" date="2023-04" db="EMBL/GenBank/DDBJ databases">
        <authorList>
            <person name="Bu L."/>
            <person name="Lu L."/>
            <person name="Laidemitt M.R."/>
            <person name="Zhang S.M."/>
            <person name="Mutuku M."/>
            <person name="Mkoji G."/>
            <person name="Steinauer M."/>
            <person name="Loker E.S."/>
        </authorList>
    </citation>
    <scope>NUCLEOTIDE SEQUENCE</scope>
    <source>
        <strain evidence="10">KasaAsao</strain>
        <tissue evidence="10">Whole Snail</tissue>
    </source>
</reference>
<evidence type="ECO:0000256" key="1">
    <source>
        <dbReference type="ARBA" id="ARBA00004370"/>
    </source>
</evidence>
<keyword evidence="5" id="KW-0406">Ion transport</keyword>
<keyword evidence="4" id="KW-0375">Hydrogen ion transport</keyword>
<dbReference type="GO" id="GO:0046933">
    <property type="term" value="F:proton-transporting ATP synthase activity, rotational mechanism"/>
    <property type="evidence" value="ECO:0007669"/>
    <property type="project" value="InterPro"/>
</dbReference>
<dbReference type="PRINTS" id="PR00125">
    <property type="entry name" value="ATPASEDELTA"/>
</dbReference>
<dbReference type="NCBIfam" id="TIGR01145">
    <property type="entry name" value="ATP_synt_delta"/>
    <property type="match status" value="1"/>
</dbReference>
<dbReference type="InterPro" id="IPR000711">
    <property type="entry name" value="ATPase_OSCP/dsu"/>
</dbReference>
<keyword evidence="6" id="KW-0472">Membrane</keyword>
<accession>A0AAD8C0S3</accession>
<dbReference type="AlphaFoldDB" id="A0AAD8C0S3"/>
<evidence type="ECO:0000256" key="6">
    <source>
        <dbReference type="ARBA" id="ARBA00023136"/>
    </source>
</evidence>
<keyword evidence="3" id="KW-0813">Transport</keyword>
<evidence type="ECO:0000256" key="2">
    <source>
        <dbReference type="ARBA" id="ARBA00007046"/>
    </source>
</evidence>
<keyword evidence="9" id="KW-0175">Coiled coil</keyword>
<evidence type="ECO:0000256" key="4">
    <source>
        <dbReference type="ARBA" id="ARBA00022781"/>
    </source>
</evidence>
<keyword evidence="7" id="KW-0066">ATP synthesis</keyword>
<evidence type="ECO:0000256" key="9">
    <source>
        <dbReference type="SAM" id="Coils"/>
    </source>
</evidence>
<dbReference type="Pfam" id="PF00213">
    <property type="entry name" value="OSCP"/>
    <property type="match status" value="1"/>
</dbReference>
<evidence type="ECO:0000256" key="8">
    <source>
        <dbReference type="ARBA" id="ARBA00033369"/>
    </source>
</evidence>
<feature type="coiled-coil region" evidence="9">
    <location>
        <begin position="44"/>
        <end position="71"/>
    </location>
</feature>
<dbReference type="GO" id="GO:0016020">
    <property type="term" value="C:membrane"/>
    <property type="evidence" value="ECO:0007669"/>
    <property type="project" value="UniProtKB-SubCell"/>
</dbReference>
<organism evidence="10 11">
    <name type="scientific">Biomphalaria pfeifferi</name>
    <name type="common">Bloodfluke planorb</name>
    <name type="synonym">Freshwater snail</name>
    <dbReference type="NCBI Taxonomy" id="112525"/>
    <lineage>
        <taxon>Eukaryota</taxon>
        <taxon>Metazoa</taxon>
        <taxon>Spiralia</taxon>
        <taxon>Lophotrochozoa</taxon>
        <taxon>Mollusca</taxon>
        <taxon>Gastropoda</taxon>
        <taxon>Heterobranchia</taxon>
        <taxon>Euthyneura</taxon>
        <taxon>Panpulmonata</taxon>
        <taxon>Hygrophila</taxon>
        <taxon>Lymnaeoidea</taxon>
        <taxon>Planorbidae</taxon>
        <taxon>Biomphalaria</taxon>
    </lineage>
</organism>
<dbReference type="PANTHER" id="PTHR11910">
    <property type="entry name" value="ATP SYNTHASE DELTA CHAIN"/>
    <property type="match status" value="1"/>
</dbReference>
<dbReference type="HAMAP" id="MF_01416">
    <property type="entry name" value="ATP_synth_delta_bact"/>
    <property type="match status" value="1"/>
</dbReference>
<proteinExistence type="inferred from homology"/>
<evidence type="ECO:0000256" key="3">
    <source>
        <dbReference type="ARBA" id="ARBA00022448"/>
    </source>
</evidence>
<comment type="caution">
    <text evidence="10">The sequence shown here is derived from an EMBL/GenBank/DDBJ whole genome shotgun (WGS) entry which is preliminary data.</text>
</comment>
<sequence length="210" mass="23129">MATSRWNLVARHFCSSAARGGKLVQAPLQVYGVEGRYASALYSAATKQSKLETVEKELSSLQSELQKNQQLLEFLSDPSQKKFQKKAAVESLMKKKNFSNLTVNLFVALAENGRMKKTMQVISSFNKLMSAHRGEVSCTVITAKPLDEATLKELKTALQGFLKKGESLQLQTSVDPTLIGGMTVALGDKFVDMSMRTKIKTYTDLIKAAV</sequence>
<comment type="similarity">
    <text evidence="2">Belongs to the ATPase delta chain family.</text>
</comment>
<dbReference type="InterPro" id="IPR026015">
    <property type="entry name" value="ATP_synth_OSCP/delta_N_sf"/>
</dbReference>
<evidence type="ECO:0000313" key="11">
    <source>
        <dbReference type="Proteomes" id="UP001233172"/>
    </source>
</evidence>
<dbReference type="EMBL" id="JASAOG010000017">
    <property type="protein sequence ID" value="KAK0064392.1"/>
    <property type="molecule type" value="Genomic_DNA"/>
</dbReference>
<comment type="subcellular location">
    <subcellularLocation>
        <location evidence="1">Membrane</location>
    </subcellularLocation>
</comment>
<protein>
    <recommendedName>
        <fullName evidence="8">Oligomycin sensitivity conferral protein</fullName>
    </recommendedName>
</protein>
<dbReference type="Gene3D" id="1.10.520.20">
    <property type="entry name" value="N-terminal domain of the delta subunit of the F1F0-ATP synthase"/>
    <property type="match status" value="1"/>
</dbReference>